<dbReference type="Proteomes" id="UP000474042">
    <property type="component" value="Unassembled WGS sequence"/>
</dbReference>
<dbReference type="RefSeq" id="WP_002582793.1">
    <property type="nucleotide sequence ID" value="NZ_BKBC01000064.1"/>
</dbReference>
<reference evidence="3 5" key="2">
    <citation type="submission" date="2020-01" db="EMBL/GenBank/DDBJ databases">
        <title>Genome sequence of a 1,3-propanediol producer, Clostridium butyricum S3.</title>
        <authorList>
            <person name="Zhou J."/>
        </authorList>
    </citation>
    <scope>NUCLEOTIDE SEQUENCE [LARGE SCALE GENOMIC DNA]</scope>
    <source>
        <strain evidence="3 5">S3</strain>
    </source>
</reference>
<feature type="region of interest" description="Disordered" evidence="1">
    <location>
        <begin position="540"/>
        <end position="580"/>
    </location>
</feature>
<organism evidence="2 4">
    <name type="scientific">Clostridium butyricum</name>
    <dbReference type="NCBI Taxonomy" id="1492"/>
    <lineage>
        <taxon>Bacteria</taxon>
        <taxon>Bacillati</taxon>
        <taxon>Bacillota</taxon>
        <taxon>Clostridia</taxon>
        <taxon>Eubacteriales</taxon>
        <taxon>Clostridiaceae</taxon>
        <taxon>Clostridium</taxon>
    </lineage>
</organism>
<reference evidence="2 4" key="1">
    <citation type="submission" date="2019-07" db="EMBL/GenBank/DDBJ databases">
        <title>Whole genome shotgun sequence of Clostridium butyricum NBRC 3858.</title>
        <authorList>
            <person name="Hosoyama A."/>
            <person name="Uohara A."/>
            <person name="Ohji S."/>
            <person name="Ichikawa N."/>
        </authorList>
    </citation>
    <scope>NUCLEOTIDE SEQUENCE [LARGE SCALE GENOMIC DNA]</scope>
    <source>
        <strain evidence="2 4">NBRC 3858</strain>
    </source>
</reference>
<evidence type="ECO:0000313" key="2">
    <source>
        <dbReference type="EMBL" id="GEQ22879.1"/>
    </source>
</evidence>
<evidence type="ECO:0000256" key="1">
    <source>
        <dbReference type="SAM" id="MobiDB-lite"/>
    </source>
</evidence>
<sequence>MRYIGPFFRMNSLSQDEISGQLFYLSKESVKTLVLNSKCGLLMQVRSSKKSSINDISILNNFSPLLCMYRKASPLFIHSKTSHGFDESSFKKEINPSTNALMTLCILELSEYYSYYNNQNRNVDSFEDAYKYIAKEQLQFYSENLRNNEGLFVTKKNTSDGNSKGFNLADKDDKFKFSDQAYMMNAYLLYSKYNPSDEVSPDYLKFSKEILDLFINYKDALYDLSFSENVEIFLCLNAYYKYSNDADAENLIIDLGDYLITRFQEKDYFIDSLDDCALFSIALMDAYKHTGMISFKDCYSEINERLITMYNSEKNIFMKLSDKKEVKYSSTEVNSYLLSLLLYSDMDDKEIELKSIISGIYRKCFVNNGLLTSWPDAPTLDEIERYRNLSLRADDMLDETYFRMPVLPTPKSSGIAPIFLKNLTYSKKKDVLSSSKVSFDSSKNMFNFYLLIYFLKDNAKKVMGFMTKTPSGNKIIRSNDSNYESEKLNITNTAIENTNSNSDKTITAEIMSEKNPNTISDVSVVKKESLLLDDDELPINDSKLKKSENSHELNLKNKPSLSTHSDTSTELNKSKKSKKR</sequence>
<evidence type="ECO:0000313" key="4">
    <source>
        <dbReference type="Proteomes" id="UP000321089"/>
    </source>
</evidence>
<dbReference type="InterPro" id="IPR008928">
    <property type="entry name" value="6-hairpin_glycosidase_sf"/>
</dbReference>
<feature type="compositionally biased region" description="Basic and acidic residues" evidence="1">
    <location>
        <begin position="542"/>
        <end position="555"/>
    </location>
</feature>
<dbReference type="EMBL" id="BKBC01000064">
    <property type="protein sequence ID" value="GEQ22879.1"/>
    <property type="molecule type" value="Genomic_DNA"/>
</dbReference>
<name>A0A0Q0ZT92_CLOBU</name>
<dbReference type="GO" id="GO:0005975">
    <property type="term" value="P:carbohydrate metabolic process"/>
    <property type="evidence" value="ECO:0007669"/>
    <property type="project" value="InterPro"/>
</dbReference>
<dbReference type="SUPFAM" id="SSF48208">
    <property type="entry name" value="Six-hairpin glycosidases"/>
    <property type="match status" value="1"/>
</dbReference>
<proteinExistence type="predicted"/>
<accession>A0A0Q0ZT92</accession>
<dbReference type="EMBL" id="WOFV02000046">
    <property type="protein sequence ID" value="NAS18855.1"/>
    <property type="molecule type" value="Genomic_DNA"/>
</dbReference>
<gene>
    <name evidence="2" type="ORF">CBU02nite_33850</name>
    <name evidence="3" type="ORF">GND98_013505</name>
</gene>
<feature type="compositionally biased region" description="Polar residues" evidence="1">
    <location>
        <begin position="557"/>
        <end position="571"/>
    </location>
</feature>
<dbReference type="AlphaFoldDB" id="A0A0Q0ZT92"/>
<protein>
    <submittedName>
        <fullName evidence="2">Uncharacterized protein</fullName>
    </submittedName>
</protein>
<evidence type="ECO:0000313" key="3">
    <source>
        <dbReference type="EMBL" id="NAS18855.1"/>
    </source>
</evidence>
<comment type="caution">
    <text evidence="2">The sequence shown here is derived from an EMBL/GenBank/DDBJ whole genome shotgun (WGS) entry which is preliminary data.</text>
</comment>
<dbReference type="Proteomes" id="UP000321089">
    <property type="component" value="Unassembled WGS sequence"/>
</dbReference>
<evidence type="ECO:0000313" key="5">
    <source>
        <dbReference type="Proteomes" id="UP000474042"/>
    </source>
</evidence>